<comment type="caution">
    <text evidence="3">The sequence shown here is derived from an EMBL/GenBank/DDBJ whole genome shotgun (WGS) entry which is preliminary data.</text>
</comment>
<dbReference type="AlphaFoldDB" id="K1SC72"/>
<name>K1SC72_9ZZZZ</name>
<dbReference type="InterPro" id="IPR010982">
    <property type="entry name" value="Lambda_DNA-bd_dom_sf"/>
</dbReference>
<dbReference type="PROSITE" id="PS50943">
    <property type="entry name" value="HTH_CROC1"/>
    <property type="match status" value="1"/>
</dbReference>
<organism evidence="3">
    <name type="scientific">human gut metagenome</name>
    <dbReference type="NCBI Taxonomy" id="408170"/>
    <lineage>
        <taxon>unclassified sequences</taxon>
        <taxon>metagenomes</taxon>
        <taxon>organismal metagenomes</taxon>
    </lineage>
</organism>
<dbReference type="InterPro" id="IPR001387">
    <property type="entry name" value="Cro/C1-type_HTH"/>
</dbReference>
<reference evidence="3" key="1">
    <citation type="journal article" date="2013" name="Environ. Microbiol.">
        <title>Microbiota from the distal guts of lean and obese adolescents exhibit partial functional redundancy besides clear differences in community structure.</title>
        <authorList>
            <person name="Ferrer M."/>
            <person name="Ruiz A."/>
            <person name="Lanza F."/>
            <person name="Haange S.B."/>
            <person name="Oberbach A."/>
            <person name="Till H."/>
            <person name="Bargiela R."/>
            <person name="Campoy C."/>
            <person name="Segura M.T."/>
            <person name="Richter M."/>
            <person name="von Bergen M."/>
            <person name="Seifert J."/>
            <person name="Suarez A."/>
        </authorList>
    </citation>
    <scope>NUCLEOTIDE SEQUENCE</scope>
</reference>
<dbReference type="Gene3D" id="1.10.260.40">
    <property type="entry name" value="lambda repressor-like DNA-binding domains"/>
    <property type="match status" value="1"/>
</dbReference>
<proteinExistence type="predicted"/>
<feature type="domain" description="HTH cro/C1-type" evidence="2">
    <location>
        <begin position="24"/>
        <end position="79"/>
    </location>
</feature>
<protein>
    <submittedName>
        <fullName evidence="3">Protein containing Helix-turn-helix type 3 domain protein</fullName>
    </submittedName>
</protein>
<dbReference type="Pfam" id="PF12844">
    <property type="entry name" value="HTH_19"/>
    <property type="match status" value="1"/>
</dbReference>
<feature type="coiled-coil region" evidence="1">
    <location>
        <begin position="119"/>
        <end position="163"/>
    </location>
</feature>
<evidence type="ECO:0000259" key="2">
    <source>
        <dbReference type="PROSITE" id="PS50943"/>
    </source>
</evidence>
<dbReference type="GO" id="GO:0003677">
    <property type="term" value="F:DNA binding"/>
    <property type="evidence" value="ECO:0007669"/>
    <property type="project" value="InterPro"/>
</dbReference>
<evidence type="ECO:0000256" key="1">
    <source>
        <dbReference type="SAM" id="Coils"/>
    </source>
</evidence>
<accession>K1SC72</accession>
<gene>
    <name evidence="3" type="ORF">OBE_17131</name>
</gene>
<keyword evidence="1" id="KW-0175">Coiled coil</keyword>
<dbReference type="EMBL" id="AJWZ01011491">
    <property type="protein sequence ID" value="EKC44976.1"/>
    <property type="molecule type" value="Genomic_DNA"/>
</dbReference>
<dbReference type="SMART" id="SM00530">
    <property type="entry name" value="HTH_XRE"/>
    <property type="match status" value="1"/>
</dbReference>
<dbReference type="SUPFAM" id="SSF47413">
    <property type="entry name" value="lambda repressor-like DNA-binding domains"/>
    <property type="match status" value="1"/>
</dbReference>
<sequence length="182" mass="21244">MLYLYHERSFIRMINNEETVGQMIARAREEKGLSKRELSRLAKISDTELARIESGEREIPNPKTLRKISQHIGINYNDLMYAAGLGFQVTPLNPFLINYYSGLKGDQIVDAILNTSSVIKNWEEMIEQFKKDLKEKDYTETQREQIEQTIEDTEYQVRTAKEIVNVLNSARRKENIENAKKN</sequence>
<dbReference type="CDD" id="cd00093">
    <property type="entry name" value="HTH_XRE"/>
    <property type="match status" value="1"/>
</dbReference>
<evidence type="ECO:0000313" key="3">
    <source>
        <dbReference type="EMBL" id="EKC44976.1"/>
    </source>
</evidence>